<dbReference type="Pfam" id="PF06042">
    <property type="entry name" value="NTP_transf_6"/>
    <property type="match status" value="1"/>
</dbReference>
<dbReference type="PANTHER" id="PTHR39166">
    <property type="entry name" value="BLL1166 PROTEIN"/>
    <property type="match status" value="1"/>
</dbReference>
<evidence type="ECO:0000313" key="1">
    <source>
        <dbReference type="EMBL" id="RSI87516.1"/>
    </source>
</evidence>
<dbReference type="AlphaFoldDB" id="A0A3R9IEY6"/>
<name>A0A3R9IEY6_STRMT</name>
<accession>A0A3R9IEY6</accession>
<dbReference type="Proteomes" id="UP000278063">
    <property type="component" value="Unassembled WGS sequence"/>
</dbReference>
<evidence type="ECO:0000313" key="2">
    <source>
        <dbReference type="Proteomes" id="UP000278063"/>
    </source>
</evidence>
<protein>
    <submittedName>
        <fullName evidence="1">Uncharacterized protein</fullName>
    </submittedName>
</protein>
<sequence length="57" mass="6616">MNTMKNEQEILEAFRENPDMMAILETIRNLGLKDSWLAAGSVRNFIWNLLSDKSPFD</sequence>
<organism evidence="1 2">
    <name type="scientific">Streptococcus mitis</name>
    <dbReference type="NCBI Taxonomy" id="28037"/>
    <lineage>
        <taxon>Bacteria</taxon>
        <taxon>Bacillati</taxon>
        <taxon>Bacillota</taxon>
        <taxon>Bacilli</taxon>
        <taxon>Lactobacillales</taxon>
        <taxon>Streptococcaceae</taxon>
        <taxon>Streptococcus</taxon>
        <taxon>Streptococcus mitis group</taxon>
    </lineage>
</organism>
<gene>
    <name evidence="1" type="ORF">D8849_04765</name>
</gene>
<dbReference type="PANTHER" id="PTHR39166:SF1">
    <property type="entry name" value="BLL1166 PROTEIN"/>
    <property type="match status" value="1"/>
</dbReference>
<reference evidence="1 2" key="1">
    <citation type="submission" date="2018-11" db="EMBL/GenBank/DDBJ databases">
        <title>Species Designations Belie Phenotypic and Genotypic Heterogeneity in Oral Streptococci.</title>
        <authorList>
            <person name="Velsko I."/>
        </authorList>
    </citation>
    <scope>NUCLEOTIDE SEQUENCE [LARGE SCALE GENOMIC DNA]</scope>
    <source>
        <strain evidence="1 2">KLC01</strain>
    </source>
</reference>
<proteinExistence type="predicted"/>
<dbReference type="EMBL" id="RJNW01000002">
    <property type="protein sequence ID" value="RSI87516.1"/>
    <property type="molecule type" value="Genomic_DNA"/>
</dbReference>
<comment type="caution">
    <text evidence="1">The sequence shown here is derived from an EMBL/GenBank/DDBJ whole genome shotgun (WGS) entry which is preliminary data.</text>
</comment>
<dbReference type="InterPro" id="IPR009267">
    <property type="entry name" value="NTP_transf_6"/>
</dbReference>